<dbReference type="Proteomes" id="UP000036503">
    <property type="component" value="Unassembled WGS sequence"/>
</dbReference>
<dbReference type="RefSeq" id="WP_048515111.1">
    <property type="nucleotide sequence ID" value="NZ_FUXD01000040.1"/>
</dbReference>
<name>A0A0J6WU21_9FIRM</name>
<proteinExistence type="predicted"/>
<comment type="caution">
    <text evidence="1">The sequence shown here is derived from an EMBL/GenBank/DDBJ whole genome shotgun (WGS) entry which is preliminary data.</text>
</comment>
<evidence type="ECO:0000313" key="1">
    <source>
        <dbReference type="EMBL" id="KMO85678.1"/>
    </source>
</evidence>
<dbReference type="InParanoid" id="A0A0J6WU21"/>
<keyword evidence="2" id="KW-1185">Reference proteome</keyword>
<gene>
    <name evidence="1" type="ORF">AB840_12125</name>
</gene>
<accession>A0A0J6WU21</accession>
<dbReference type="AlphaFoldDB" id="A0A0J6WU21"/>
<dbReference type="EMBL" id="LEKT01000050">
    <property type="protein sequence ID" value="KMO85678.1"/>
    <property type="molecule type" value="Genomic_DNA"/>
</dbReference>
<organism evidence="1 2">
    <name type="scientific">Megasphaera cerevisiae DSM 20462</name>
    <dbReference type="NCBI Taxonomy" id="1122219"/>
    <lineage>
        <taxon>Bacteria</taxon>
        <taxon>Bacillati</taxon>
        <taxon>Bacillota</taxon>
        <taxon>Negativicutes</taxon>
        <taxon>Veillonellales</taxon>
        <taxon>Veillonellaceae</taxon>
        <taxon>Megasphaera</taxon>
    </lineage>
</organism>
<reference evidence="1 2" key="1">
    <citation type="submission" date="2015-06" db="EMBL/GenBank/DDBJ databases">
        <title>Draft genome sequence of beer spoilage bacterium Megasphaera cerevisiae type strain 20462.</title>
        <authorList>
            <person name="Kutumbaka K."/>
            <person name="Pasmowitz J."/>
            <person name="Mategko J."/>
            <person name="Reyes D."/>
            <person name="Friedrich A."/>
            <person name="Han S."/>
            <person name="Martens-Habbena W."/>
            <person name="Neal-McKinney J."/>
            <person name="Janagama H.K."/>
            <person name="Nadala C."/>
            <person name="Samadpour M."/>
        </authorList>
    </citation>
    <scope>NUCLEOTIDE SEQUENCE [LARGE SCALE GENOMIC DNA]</scope>
    <source>
        <strain evidence="1 2">DSM 20462</strain>
    </source>
</reference>
<sequence length="178" mass="21580">MQSDKSNLIDNKGDLFVVKDGIEMPFNKDILEFKVNPHQKRKKDCFKENFHDLKAKCKMDIKIDTDTRFDFLIMMLFQLFPDIEKIYLKDYKDLTFFMHWNGGYDIKKIKKQFERKEHHDSDNIESFLLSVPYKGELIKSLQMDVFYKSLYDIHSIRIRSLWIPIYFKELEKKYGKLL</sequence>
<evidence type="ECO:0000313" key="2">
    <source>
        <dbReference type="Proteomes" id="UP000036503"/>
    </source>
</evidence>
<protein>
    <submittedName>
        <fullName evidence="1">Uncharacterized protein</fullName>
    </submittedName>
</protein>
<dbReference type="PATRIC" id="fig|1122219.3.peg.2402"/>